<dbReference type="InterPro" id="IPR008972">
    <property type="entry name" value="Cupredoxin"/>
</dbReference>
<accession>A0A1G6YWD8</accession>
<protein>
    <recommendedName>
        <fullName evidence="5">Multicopper oxidase</fullName>
    </recommendedName>
</protein>
<feature type="region of interest" description="Disordered" evidence="2">
    <location>
        <begin position="236"/>
        <end position="258"/>
    </location>
</feature>
<evidence type="ECO:0000313" key="4">
    <source>
        <dbReference type="Proteomes" id="UP000198925"/>
    </source>
</evidence>
<keyword evidence="1" id="KW-0479">Metal-binding</keyword>
<feature type="compositionally biased region" description="Basic and acidic residues" evidence="2">
    <location>
        <begin position="1124"/>
        <end position="1146"/>
    </location>
</feature>
<dbReference type="GO" id="GO:0005507">
    <property type="term" value="F:copper ion binding"/>
    <property type="evidence" value="ECO:0007669"/>
    <property type="project" value="InterPro"/>
</dbReference>
<dbReference type="SUPFAM" id="SSF49503">
    <property type="entry name" value="Cupredoxins"/>
    <property type="match status" value="2"/>
</dbReference>
<sequence length="2016" mass="220082">MNVGDVLEVRFLNLLPGVRRNERGCEGRVGGGDSTDWPATACAGISVIGLPMPSASVDGPRPPQPQTIPFEFDVGSGTGATGTTSVPVSCETDHTDRPDNEAKRQGLIPQRPGECRIYRFTADRPGAHLMLSHAAPTGGQGDGGSLSHGLFGVVVVEREGSRWYRSQVDAATLAAAREAVRKTSNGQPTAFLNYEAVAQGAPLLNMARSAPSDGLLEIMHSDLNAIVYCPLAERERGGSRPGEKPLAGAPQDRDLPSRDVPEWHCASRAMREASPGVASVEPDGEPWHGLPAHRSFTAVFHDELKTRYARPFELLDPERRLALLGGSRGENGAPEPNGAMLDGIRDGFAINYGASGMGSILLANRLGIGPARDCTECLYEEFFLQSWANGDPALITPEMSDSLPEQVARGARLYPDDPSNVHHSYLGDRVVFQNLHAGPKETHVFHLHAHQWRAGSDGQGAYRDSQTIAPLQAFAYEIDYGGGGNLNLTPGDAIFHCHLYPHFAQGMWALWRNHDVLEDGTRTLPDGKLGEGTNPADGTRRPGAPIPAVVPLPGQAMPPAPTYDEDPEPAVAGRPGYPFFVPGLRGHRAPQPPMDIRDDGGLPRHRVVGVGERHGPDLRGAILDADFVLHLDKLELELLPQDGDLREKRAMAFHAALGESPGTAPRARNAIDGSLVEGRRFRPVAIGQMGAYNLPRPENGEPGWFRVNGRDPVRGAPFADPCRNTASEDPGAGRYSHSPLRVYEVSAVELDLVVNEAGWHDPQGHTNVLTAEAERVEHRSMRAAPFFFRAHSGDCVEYHHQNRTGGVLKLDDFQVATPIDTIGQHIHLVKFDVLAADGSANGWNYEDGTFARSTILERLEAASRGRLVDTDGAPRSRDALRQQIDRLRAEPRYQTTTQRWYADRIWHAPGVSSGGTGGPCTQDGRAFGEVECRDSTLRTVFTHDHFGPSSIQQHGFYSALLVEPEGSEWFTADGRPMCSSPASMAGSRPQGTCVMPVTQLFPPDPDASGGEDLLASIRALWRPNAQAVIVRAGGNPSTQEYHRDHREFPMAIADFALLYAPGPVGVKPRPRTLSPASQERVMEFRRQNGWPVDPPLAPEAISQHHHNPFLLNYGHEPLPLRIGRHSEMPDERPPLPREDNEGDKPLSARCPQTRVNNLDEIKMQRPAPVPRPGEIALADPGDLANAFDSWCHGDPFTEIFEAFEGEQFQIRLIQGAQEVQHVFNAPGLRWRRDPDVSYGAQGTTGDLAARLLAQRNTPADRLTAREIQPSFVSAQEVGISEHFEFQTTHTDVTGRAGAADFLWHFGSSDAIWNGAWGVIRLHGGTIRDHQREWNENNGEREATATPDATCDVARGMADARGLPKPDCDRRAVRGRLLSVRAGRAAAEQAGAADAFRRQKAGEHAFQSPQVHFPEWQQHPEQPGKSRPFRGGIDNNACPEQVAWLRLPSPGTADSAPSWAFERVRMRSYEVVAEPDTRPGERGREVWRGEGGRIYDPRPLRFRAIRMATSLGAVPPHPNAAVYRDLPAADADAGPLVLRALAGECIHVRLRHRAPGAALDPVEGEARLPGIVSLNTTYEHVPGPRSWERGFDARAALGRDALRRAGVLLPSRRVSLMPQLVQQNPLDTGVLAGINSLSQVDPQRDAYRRLAAEAPESGLDTVVDYAWFAGVNIPDPRNRGGEEHQAFTVVGFAMDFGPVPLTSGTDPFFQPAHGLLGTLVVHEAHARLPEPGDPPPPPNMPRGGWTAPVTPVWLARGEGNDRARPADYTDAVLVYRDGLNHHFRSRDQASEYQEGRPLPDCPVCDDSYDRGERGAGWRAEPLWARLMPFPTQRREGVVFPQPRTRPPGPPASMLPHADQQGQPAFEGRPDLNAIVFPRTHLLAPGSRMPVIRATTNRELRLHVLQPAGRARQRIFTVLGHDYRDGHFYPGAPERAQRLSPTFLRVSLGASHGQEPTCGVGNRSGEAGWYGAAGASLLGPGRAVTAVIPCPRTGRWLWRDGPTPMLNAGVWGWLEVRP</sequence>
<organism evidence="3 4">
    <name type="scientific">Belnapia rosea</name>
    <dbReference type="NCBI Taxonomy" id="938405"/>
    <lineage>
        <taxon>Bacteria</taxon>
        <taxon>Pseudomonadati</taxon>
        <taxon>Pseudomonadota</taxon>
        <taxon>Alphaproteobacteria</taxon>
        <taxon>Acetobacterales</taxon>
        <taxon>Roseomonadaceae</taxon>
        <taxon>Belnapia</taxon>
    </lineage>
</organism>
<feature type="region of interest" description="Disordered" evidence="2">
    <location>
        <begin position="77"/>
        <end position="106"/>
    </location>
</feature>
<reference evidence="3 4" key="1">
    <citation type="submission" date="2016-10" db="EMBL/GenBank/DDBJ databases">
        <authorList>
            <person name="de Groot N.N."/>
        </authorList>
    </citation>
    <scope>NUCLEOTIDE SEQUENCE [LARGE SCALE GENOMIC DNA]</scope>
    <source>
        <strain evidence="3 4">CPCC 100156</strain>
    </source>
</reference>
<proteinExistence type="predicted"/>
<dbReference type="InterPro" id="IPR002355">
    <property type="entry name" value="Cu_oxidase_Cu_BS"/>
</dbReference>
<feature type="region of interest" description="Disordered" evidence="2">
    <location>
        <begin position="1123"/>
        <end position="1150"/>
    </location>
</feature>
<gene>
    <name evidence="3" type="ORF">SAMN04487779_101531</name>
</gene>
<feature type="compositionally biased region" description="Basic and acidic residues" evidence="2">
    <location>
        <begin position="91"/>
        <end position="104"/>
    </location>
</feature>
<dbReference type="Gene3D" id="2.60.40.420">
    <property type="entry name" value="Cupredoxins - blue copper proteins"/>
    <property type="match status" value="2"/>
</dbReference>
<evidence type="ECO:0008006" key="5">
    <source>
        <dbReference type="Google" id="ProtNLM"/>
    </source>
</evidence>
<dbReference type="EMBL" id="FMZX01000015">
    <property type="protein sequence ID" value="SDD94621.1"/>
    <property type="molecule type" value="Genomic_DNA"/>
</dbReference>
<evidence type="ECO:0000256" key="2">
    <source>
        <dbReference type="SAM" id="MobiDB-lite"/>
    </source>
</evidence>
<evidence type="ECO:0000256" key="1">
    <source>
        <dbReference type="ARBA" id="ARBA00022723"/>
    </source>
</evidence>
<dbReference type="RefSeq" id="WP_176849700.1">
    <property type="nucleotide sequence ID" value="NZ_FMZX01000015.1"/>
</dbReference>
<dbReference type="Proteomes" id="UP000198925">
    <property type="component" value="Unassembled WGS sequence"/>
</dbReference>
<evidence type="ECO:0000313" key="3">
    <source>
        <dbReference type="EMBL" id="SDD94621.1"/>
    </source>
</evidence>
<keyword evidence="4" id="KW-1185">Reference proteome</keyword>
<feature type="region of interest" description="Disordered" evidence="2">
    <location>
        <begin position="521"/>
        <end position="543"/>
    </location>
</feature>
<name>A0A1G6YWD8_9PROT</name>
<dbReference type="PROSITE" id="PS00080">
    <property type="entry name" value="MULTICOPPER_OXIDASE2"/>
    <property type="match status" value="1"/>
</dbReference>